<dbReference type="InterPro" id="IPR015421">
    <property type="entry name" value="PyrdxlP-dep_Trfase_major"/>
</dbReference>
<dbReference type="STRING" id="39060.SAMN05660706_11310"/>
<protein>
    <submittedName>
        <fullName evidence="1">Cystathionine beta-lyase family protein involved in aluminum resistance</fullName>
    </submittedName>
</protein>
<organism evidence="1 2">
    <name type="scientific">Desulfoscipio geothermicus DSM 3669</name>
    <dbReference type="NCBI Taxonomy" id="1121426"/>
    <lineage>
        <taxon>Bacteria</taxon>
        <taxon>Bacillati</taxon>
        <taxon>Bacillota</taxon>
        <taxon>Clostridia</taxon>
        <taxon>Eubacteriales</taxon>
        <taxon>Desulfallaceae</taxon>
        <taxon>Desulfoscipio</taxon>
    </lineage>
</organism>
<dbReference type="OrthoDB" id="9764766at2"/>
<keyword evidence="2" id="KW-1185">Reference proteome</keyword>
<dbReference type="Proteomes" id="UP000199584">
    <property type="component" value="Unassembled WGS sequence"/>
</dbReference>
<dbReference type="PANTHER" id="PTHR46658:SF1">
    <property type="entry name" value="CYS OR MET METABOLISM PYRIDOXAL-PHOSPHATE-DEPENDENT ENZYME"/>
    <property type="match status" value="1"/>
</dbReference>
<dbReference type="InterPro" id="IPR009651">
    <property type="entry name" value="Met_g_lyase_put"/>
</dbReference>
<dbReference type="RefSeq" id="WP_092483232.1">
    <property type="nucleotide sequence ID" value="NZ_FOYM01000013.1"/>
</dbReference>
<gene>
    <name evidence="1" type="ORF">SAMN05660706_11310</name>
</gene>
<dbReference type="InterPro" id="IPR015424">
    <property type="entry name" value="PyrdxlP-dep_Trfase"/>
</dbReference>
<reference evidence="2" key="1">
    <citation type="submission" date="2016-10" db="EMBL/GenBank/DDBJ databases">
        <authorList>
            <person name="Varghese N."/>
            <person name="Submissions S."/>
        </authorList>
    </citation>
    <scope>NUCLEOTIDE SEQUENCE [LARGE SCALE GENOMIC DNA]</scope>
    <source>
        <strain evidence="2">DSM 3669</strain>
    </source>
</reference>
<keyword evidence="1" id="KW-0456">Lyase</keyword>
<dbReference type="AlphaFoldDB" id="A0A1I6DKY6"/>
<accession>A0A1I6DKY6</accession>
<dbReference type="Gene3D" id="3.40.640.10">
    <property type="entry name" value="Type I PLP-dependent aspartate aminotransferase-like (Major domain)"/>
    <property type="match status" value="1"/>
</dbReference>
<dbReference type="SUPFAM" id="SSF53383">
    <property type="entry name" value="PLP-dependent transferases"/>
    <property type="match status" value="1"/>
</dbReference>
<dbReference type="Gene3D" id="3.90.1150.60">
    <property type="entry name" value="Methioning gamme-lyase, C-terminal domain"/>
    <property type="match status" value="1"/>
</dbReference>
<dbReference type="Pfam" id="PF06838">
    <property type="entry name" value="Met_gamma_lyase"/>
    <property type="match status" value="1"/>
</dbReference>
<evidence type="ECO:0000313" key="2">
    <source>
        <dbReference type="Proteomes" id="UP000199584"/>
    </source>
</evidence>
<dbReference type="GO" id="GO:0016829">
    <property type="term" value="F:lyase activity"/>
    <property type="evidence" value="ECO:0007669"/>
    <property type="project" value="UniProtKB-KW"/>
</dbReference>
<dbReference type="PANTHER" id="PTHR46658">
    <property type="entry name" value="CYS OR MET METABOLISM PYRIDOXAL-PHOSPHATE-DEPENDENT ENZYME"/>
    <property type="match status" value="1"/>
</dbReference>
<dbReference type="EMBL" id="FOYM01000013">
    <property type="protein sequence ID" value="SFR06115.1"/>
    <property type="molecule type" value="Genomic_DNA"/>
</dbReference>
<name>A0A1I6DKY6_9FIRM</name>
<proteinExistence type="predicted"/>
<evidence type="ECO:0000313" key="1">
    <source>
        <dbReference type="EMBL" id="SFR06115.1"/>
    </source>
</evidence>
<sequence length="412" mass="44791">MKDLQSIAAEIDEKAGEIYRELAPVELANHRKVLNAFREARVSSFHLRGSTGYGYDDDGREALEKVFARVFGAEDALVRGQIVSGTHAIALCLYGTLRPGDQLLAVQGKPYDTLEKIIGARVESEGSLTGMGVYYRQVDLLPNGELDWTSIDAALRQPVKMVLVQRSCGYSTRPSLKMDELDKLCLFIKQRQPEAIIFVDNCYGEFVEASEPPEHGADIMAGSLIKNPGGGLAPTGGYVVGRKKLVEMAAHRLTAPGIGAEVGPTLGWQQQFFQGFYLAPHVVMEALRGAIWGALFFQKLGFEVYPAPLDRRTDIIQAVVLGSAERLQAFCRGVQGASPVDSHVSPVPSPIPGYNHPVIMAAGTFVQGASLEFTADAPVKEPYVVYFQGGLSMMYTRLGLLAAAREILQGEE</sequence>